<dbReference type="Proteomes" id="UP000027138">
    <property type="component" value="Unassembled WGS sequence"/>
</dbReference>
<dbReference type="EMBL" id="KK914901">
    <property type="protein sequence ID" value="KDP26281.1"/>
    <property type="molecule type" value="Genomic_DNA"/>
</dbReference>
<reference evidence="1 2" key="1">
    <citation type="journal article" date="2014" name="PLoS ONE">
        <title>Global Analysis of Gene Expression Profiles in Physic Nut (Jatropha curcas L.) Seedlings Exposed to Salt Stress.</title>
        <authorList>
            <person name="Zhang L."/>
            <person name="Zhang C."/>
            <person name="Wu P."/>
            <person name="Chen Y."/>
            <person name="Li M."/>
            <person name="Jiang H."/>
            <person name="Wu G."/>
        </authorList>
    </citation>
    <scope>NUCLEOTIDE SEQUENCE [LARGE SCALE GENOMIC DNA]</scope>
    <source>
        <strain evidence="2">cv. GZQX0401</strain>
        <tissue evidence="1">Young leaves</tissue>
    </source>
</reference>
<evidence type="ECO:0000313" key="1">
    <source>
        <dbReference type="EMBL" id="KDP26281.1"/>
    </source>
</evidence>
<keyword evidence="2" id="KW-1185">Reference proteome</keyword>
<sequence length="111" mass="12640">MARSQGSKRQRAKDFREVLEAKQAKRAISNSDYKAEAQMPKKEAPLIPTPMKENQLEEALQLLFEIKQAQLEALTLSQGVEARFTLMHNIANRLVEIGHFTLEDAKPYQTS</sequence>
<name>A0A067JQR4_JATCU</name>
<accession>A0A067JQR4</accession>
<dbReference type="AlphaFoldDB" id="A0A067JQR4"/>
<protein>
    <submittedName>
        <fullName evidence="1">Uncharacterized protein</fullName>
    </submittedName>
</protein>
<evidence type="ECO:0000313" key="2">
    <source>
        <dbReference type="Proteomes" id="UP000027138"/>
    </source>
</evidence>
<organism evidence="1 2">
    <name type="scientific">Jatropha curcas</name>
    <name type="common">Barbados nut</name>
    <dbReference type="NCBI Taxonomy" id="180498"/>
    <lineage>
        <taxon>Eukaryota</taxon>
        <taxon>Viridiplantae</taxon>
        <taxon>Streptophyta</taxon>
        <taxon>Embryophyta</taxon>
        <taxon>Tracheophyta</taxon>
        <taxon>Spermatophyta</taxon>
        <taxon>Magnoliopsida</taxon>
        <taxon>eudicotyledons</taxon>
        <taxon>Gunneridae</taxon>
        <taxon>Pentapetalae</taxon>
        <taxon>rosids</taxon>
        <taxon>fabids</taxon>
        <taxon>Malpighiales</taxon>
        <taxon>Euphorbiaceae</taxon>
        <taxon>Crotonoideae</taxon>
        <taxon>Jatropheae</taxon>
        <taxon>Jatropha</taxon>
    </lineage>
</organism>
<proteinExistence type="predicted"/>
<gene>
    <name evidence="1" type="ORF">JCGZ_22305</name>
</gene>